<protein>
    <recommendedName>
        <fullName evidence="2">Protein Smg homolog</fullName>
    </recommendedName>
</protein>
<dbReference type="InterPro" id="IPR007456">
    <property type="entry name" value="Smg"/>
</dbReference>
<evidence type="ECO:0008006" key="2">
    <source>
        <dbReference type="Google" id="ProtNLM"/>
    </source>
</evidence>
<gene>
    <name evidence="1" type="ORF">METZ01_LOCUS92289</name>
</gene>
<evidence type="ECO:0000313" key="1">
    <source>
        <dbReference type="EMBL" id="SVA39435.1"/>
    </source>
</evidence>
<dbReference type="PANTHER" id="PTHR38692:SF1">
    <property type="entry name" value="PROTEIN SMG"/>
    <property type="match status" value="1"/>
</dbReference>
<proteinExistence type="inferred from homology"/>
<dbReference type="HAMAP" id="MF_00598">
    <property type="entry name" value="Smg"/>
    <property type="match status" value="1"/>
</dbReference>
<organism evidence="1">
    <name type="scientific">marine metagenome</name>
    <dbReference type="NCBI Taxonomy" id="408172"/>
    <lineage>
        <taxon>unclassified sequences</taxon>
        <taxon>metagenomes</taxon>
        <taxon>ecological metagenomes</taxon>
    </lineage>
</organism>
<dbReference type="AlphaFoldDB" id="A0A381VGE9"/>
<dbReference type="PANTHER" id="PTHR38692">
    <property type="entry name" value="PROTEIN SMG"/>
    <property type="match status" value="1"/>
</dbReference>
<dbReference type="EMBL" id="UINC01008771">
    <property type="protein sequence ID" value="SVA39435.1"/>
    <property type="molecule type" value="Genomic_DNA"/>
</dbReference>
<accession>A0A381VGE9</accession>
<sequence length="162" mass="18936">MNHKTKEAFLDVLLYLFEYYSDEHETKRNSELQIRNELVVAGFQEDMIEHAMDWVAVFNQPTNNIDIQQPKKLSVRVLNDKEKALLDEECQNYIARLEKFGLLSPLKRELLIDKLMAIGFEPLDVEVVKALSILMLFQEPGIDVKFHTLEANAFWDKPLKLN</sequence>
<reference evidence="1" key="1">
    <citation type="submission" date="2018-05" db="EMBL/GenBank/DDBJ databases">
        <authorList>
            <person name="Lanie J.A."/>
            <person name="Ng W.-L."/>
            <person name="Kazmierczak K.M."/>
            <person name="Andrzejewski T.M."/>
            <person name="Davidsen T.M."/>
            <person name="Wayne K.J."/>
            <person name="Tettelin H."/>
            <person name="Glass J.I."/>
            <person name="Rusch D."/>
            <person name="Podicherti R."/>
            <person name="Tsui H.-C.T."/>
            <person name="Winkler M.E."/>
        </authorList>
    </citation>
    <scope>NUCLEOTIDE SEQUENCE</scope>
</reference>
<dbReference type="Pfam" id="PF04361">
    <property type="entry name" value="DUF494"/>
    <property type="match status" value="1"/>
</dbReference>
<name>A0A381VGE9_9ZZZZ</name>